<sequence length="222" mass="23578">MQADQFGIYVPNGDKSNLAFGVDGNGAYMQQAMARNLVIDFAQISNNIQSTNWNGDTAGWAINKAGSAVFNNVTIRGHVEASSGSFRGTIDATDGTFRGTVQASNFIGDICSAGVFKNGVRPDITHYDSGAGLSKTYAVSAVVACDVNFVGKIMVWIKGEKVNEFSVTSAASNASTRYIPVMGVKAGITDQNVRCEITVEGSGIYRWVGGFALMTRSTGSWR</sequence>
<gene>
    <name evidence="2" type="ORF">NCTC9149_04011</name>
</gene>
<organism evidence="2 3">
    <name type="scientific">Klebsiella grimontii</name>
    <dbReference type="NCBI Taxonomy" id="2058152"/>
    <lineage>
        <taxon>Bacteria</taxon>
        <taxon>Pseudomonadati</taxon>
        <taxon>Pseudomonadota</taxon>
        <taxon>Gammaproteobacteria</taxon>
        <taxon>Enterobacterales</taxon>
        <taxon>Enterobacteriaceae</taxon>
        <taxon>Klebsiella/Raoultella group</taxon>
        <taxon>Klebsiella</taxon>
    </lineage>
</organism>
<accession>A0A7H4P562</accession>
<dbReference type="EMBL" id="UGMX01000002">
    <property type="protein sequence ID" value="STW07577.1"/>
    <property type="molecule type" value="Genomic_DNA"/>
</dbReference>
<proteinExistence type="predicted"/>
<evidence type="ECO:0000313" key="2">
    <source>
        <dbReference type="EMBL" id="STW07577.1"/>
    </source>
</evidence>
<protein>
    <submittedName>
        <fullName evidence="2">Gp24</fullName>
    </submittedName>
</protein>
<dbReference type="Proteomes" id="UP000254571">
    <property type="component" value="Unassembled WGS sequence"/>
</dbReference>
<dbReference type="Pfam" id="PF09327">
    <property type="entry name" value="Phage_Tail_Tip"/>
    <property type="match status" value="1"/>
</dbReference>
<evidence type="ECO:0000259" key="1">
    <source>
        <dbReference type="Pfam" id="PF09327"/>
    </source>
</evidence>
<dbReference type="AlphaFoldDB" id="A0A7H4P562"/>
<reference evidence="2 3" key="1">
    <citation type="submission" date="2018-06" db="EMBL/GenBank/DDBJ databases">
        <authorList>
            <consortium name="Pathogen Informatics"/>
            <person name="Doyle S."/>
        </authorList>
    </citation>
    <scope>NUCLEOTIDE SEQUENCE [LARGE SCALE GENOMIC DNA]</scope>
    <source>
        <strain evidence="2 3">NCTC9149</strain>
    </source>
</reference>
<comment type="caution">
    <text evidence="2">The sequence shown here is derived from an EMBL/GenBank/DDBJ whole genome shotgun (WGS) entry which is preliminary data.</text>
</comment>
<name>A0A7H4P562_9ENTR</name>
<evidence type="ECO:0000313" key="3">
    <source>
        <dbReference type="Proteomes" id="UP000254571"/>
    </source>
</evidence>
<dbReference type="InterPro" id="IPR015406">
    <property type="entry name" value="GpJ_CSF"/>
</dbReference>
<feature type="domain" description="Tip attachment protein J central straight fiber" evidence="1">
    <location>
        <begin position="1"/>
        <end position="85"/>
    </location>
</feature>